<keyword evidence="8" id="KW-1185">Reference proteome</keyword>
<dbReference type="Proteomes" id="UP000472269">
    <property type="component" value="Unplaced"/>
</dbReference>
<comment type="subcellular location">
    <subcellularLocation>
        <location evidence="1">Membrane</location>
    </subcellularLocation>
</comment>
<dbReference type="Pfam" id="PF04116">
    <property type="entry name" value="FA_hydroxylase"/>
    <property type="match status" value="1"/>
</dbReference>
<dbReference type="Ensembl" id="ENSACUT00000016816.1">
    <property type="protein sequence ID" value="ENSACUP00000015762.1"/>
    <property type="gene ID" value="ENSACUG00000010568.1"/>
</dbReference>
<organism evidence="7 8">
    <name type="scientific">Athene cunicularia</name>
    <name type="common">Burrowing owl</name>
    <name type="synonym">Speotyto cunicularia</name>
    <dbReference type="NCBI Taxonomy" id="194338"/>
    <lineage>
        <taxon>Eukaryota</taxon>
        <taxon>Metazoa</taxon>
        <taxon>Chordata</taxon>
        <taxon>Craniata</taxon>
        <taxon>Vertebrata</taxon>
        <taxon>Euteleostomi</taxon>
        <taxon>Archelosauria</taxon>
        <taxon>Archosauria</taxon>
        <taxon>Dinosauria</taxon>
        <taxon>Saurischia</taxon>
        <taxon>Theropoda</taxon>
        <taxon>Coelurosauria</taxon>
        <taxon>Aves</taxon>
        <taxon>Neognathae</taxon>
        <taxon>Neoaves</taxon>
        <taxon>Telluraves</taxon>
        <taxon>Strigiformes</taxon>
        <taxon>Strigidae</taxon>
        <taxon>Athene</taxon>
    </lineage>
</organism>
<keyword evidence="4 5" id="KW-0472">Membrane</keyword>
<feature type="domain" description="Fatty acid hydroxylase" evidence="6">
    <location>
        <begin position="110"/>
        <end position="183"/>
    </location>
</feature>
<dbReference type="GO" id="GO:0008610">
    <property type="term" value="P:lipid biosynthetic process"/>
    <property type="evidence" value="ECO:0007669"/>
    <property type="project" value="InterPro"/>
</dbReference>
<protein>
    <recommendedName>
        <fullName evidence="6">Fatty acid hydroxylase domain-containing protein</fullName>
    </recommendedName>
</protein>
<evidence type="ECO:0000256" key="5">
    <source>
        <dbReference type="SAM" id="Phobius"/>
    </source>
</evidence>
<dbReference type="GO" id="GO:0016020">
    <property type="term" value="C:membrane"/>
    <property type="evidence" value="ECO:0007669"/>
    <property type="project" value="UniProtKB-SubCell"/>
</dbReference>
<dbReference type="GO" id="GO:0016491">
    <property type="term" value="F:oxidoreductase activity"/>
    <property type="evidence" value="ECO:0007669"/>
    <property type="project" value="InterPro"/>
</dbReference>
<name>A0A663MW45_ATHCN</name>
<evidence type="ECO:0000256" key="4">
    <source>
        <dbReference type="ARBA" id="ARBA00023136"/>
    </source>
</evidence>
<dbReference type="GO" id="GO:0005506">
    <property type="term" value="F:iron ion binding"/>
    <property type="evidence" value="ECO:0007669"/>
    <property type="project" value="InterPro"/>
</dbReference>
<reference evidence="7" key="1">
    <citation type="submission" date="2025-08" db="UniProtKB">
        <authorList>
            <consortium name="Ensembl"/>
        </authorList>
    </citation>
    <scope>IDENTIFICATION</scope>
</reference>
<evidence type="ECO:0000313" key="8">
    <source>
        <dbReference type="Proteomes" id="UP000472269"/>
    </source>
</evidence>
<dbReference type="InterPro" id="IPR006694">
    <property type="entry name" value="Fatty_acid_hydroxylase"/>
</dbReference>
<reference evidence="7" key="2">
    <citation type="submission" date="2025-09" db="UniProtKB">
        <authorList>
            <consortium name="Ensembl"/>
        </authorList>
    </citation>
    <scope>IDENTIFICATION</scope>
</reference>
<dbReference type="PANTHER" id="PTHR11863">
    <property type="entry name" value="STEROL DESATURASE"/>
    <property type="match status" value="1"/>
</dbReference>
<dbReference type="OMA" id="HIFCKHI"/>
<feature type="transmembrane region" description="Helical" evidence="5">
    <location>
        <begin position="170"/>
        <end position="186"/>
    </location>
</feature>
<evidence type="ECO:0000313" key="7">
    <source>
        <dbReference type="Ensembl" id="ENSACUP00000015762.1"/>
    </source>
</evidence>
<proteinExistence type="predicted"/>
<keyword evidence="2 5" id="KW-0812">Transmembrane</keyword>
<sequence length="190" mass="22426">MYLQDSDLHIPQHCLLPTRPLHQGFTSIPLAEFQLAAWGSLLTYQGSYSLGPCQASSTQVMPAMKKYEIQLDKPETWEEQWKYDFNIPYDWDSMPPWCYMLLKTPRLSKMDTWTYFMHRLMHHKTFYLYFHKLHHECKPPFALHSLYISLGGHIVTGAGIFTAIHIFCKHILMAWVWFTALILKTVDTRK</sequence>
<accession>A0A663MW45</accession>
<evidence type="ECO:0000256" key="1">
    <source>
        <dbReference type="ARBA" id="ARBA00004370"/>
    </source>
</evidence>
<evidence type="ECO:0000259" key="6">
    <source>
        <dbReference type="Pfam" id="PF04116"/>
    </source>
</evidence>
<dbReference type="AlphaFoldDB" id="A0A663MW45"/>
<evidence type="ECO:0000256" key="2">
    <source>
        <dbReference type="ARBA" id="ARBA00022692"/>
    </source>
</evidence>
<dbReference type="InterPro" id="IPR050307">
    <property type="entry name" value="Sterol_Desaturase_Related"/>
</dbReference>
<evidence type="ECO:0000256" key="3">
    <source>
        <dbReference type="ARBA" id="ARBA00022989"/>
    </source>
</evidence>
<keyword evidence="3 5" id="KW-1133">Transmembrane helix</keyword>